<dbReference type="EMBL" id="CP032134">
    <property type="protein sequence ID" value="AXY56446.1"/>
    <property type="molecule type" value="Genomic_DNA"/>
</dbReference>
<dbReference type="Pfam" id="PF00004">
    <property type="entry name" value="AAA"/>
    <property type="match status" value="2"/>
</dbReference>
<dbReference type="CDD" id="cd19481">
    <property type="entry name" value="RecA-like_protease"/>
    <property type="match status" value="1"/>
</dbReference>
<dbReference type="GO" id="GO:0016887">
    <property type="term" value="F:ATP hydrolysis activity"/>
    <property type="evidence" value="ECO:0007669"/>
    <property type="project" value="InterPro"/>
</dbReference>
<dbReference type="InterPro" id="IPR027417">
    <property type="entry name" value="P-loop_NTPase"/>
</dbReference>
<dbReference type="PANTHER" id="PTHR23077:SF198">
    <property type="entry name" value="ATP-DEPENDENT ZINC METALLOPROTEASE FTSH"/>
    <property type="match status" value="1"/>
</dbReference>
<comment type="similarity">
    <text evidence="1">Belongs to the AAA ATPase family.</text>
</comment>
<keyword evidence="2" id="KW-1133">Transmembrane helix</keyword>
<dbReference type="AlphaFoldDB" id="A0A3B7LUN7"/>
<dbReference type="InterPro" id="IPR003960">
    <property type="entry name" value="ATPase_AAA_CS"/>
</dbReference>
<accession>A0A3B7LUN7</accession>
<gene>
    <name evidence="4" type="ORF">CDG60_07595</name>
</gene>
<protein>
    <submittedName>
        <fullName evidence="4">AAA family ATPase</fullName>
    </submittedName>
</protein>
<name>A0A3B7LUN7_9GAMM</name>
<evidence type="ECO:0000256" key="1">
    <source>
        <dbReference type="RuleBase" id="RU003651"/>
    </source>
</evidence>
<dbReference type="RefSeq" id="WP_087511532.1">
    <property type="nucleotide sequence ID" value="NZ_CP032134.1"/>
</dbReference>
<dbReference type="InterPro" id="IPR050168">
    <property type="entry name" value="AAA_ATPase_domain"/>
</dbReference>
<reference evidence="5" key="1">
    <citation type="submission" date="2018-09" db="EMBL/GenBank/DDBJ databases">
        <title>The complete genome of Acinetobacter sp. strain WCHAc010005.</title>
        <authorList>
            <person name="Hu Y."/>
            <person name="Long H."/>
            <person name="Feng Y."/>
            <person name="Zong Z."/>
        </authorList>
    </citation>
    <scope>NUCLEOTIDE SEQUENCE [LARGE SCALE GENOMIC DNA]</scope>
    <source>
        <strain evidence="5">WCHAc010005</strain>
    </source>
</reference>
<dbReference type="SUPFAM" id="SSF52540">
    <property type="entry name" value="P-loop containing nucleoside triphosphate hydrolases"/>
    <property type="match status" value="2"/>
</dbReference>
<sequence length="784" mass="86451">MTNLDTEKTGYLTQQYDKAVAELEVQTKKYYELEAKAKEYLPAVEQAARSAEHKLKNLCEQKSADLVKQASSESLTKSLTLVPACKYPFVAFVVGLILLFGIPYFLGKFFGLIVSIGIYVWLVRTGMKKQGLLNTAKQRESIQKLSTFPVLLMHFSDKESSDSTFPYLAVRAPVKEGESNTTTWKMDKQYGDLKNADFLVINSSASVNSEFAFVHIPENQGKPQVIGVRANTDGWDWSLYCELMEQLGTQARDEIKAIQSYAEHAEESGRAGQQVDALLQRIKTLKEVEINWSDVSIEEETLDRILKLVDLFISGRKPSPKGVLLYGPPGTGKTLIARKLAKHADCHFEAVNIADLKAGHIGQTAPKVKELWKRCRENAPTILFVDECESAFAKRGGVDNDSFGNELVQTFISEWDGFNQAAGQVFVIGATNRFDILDTAVLSRFTSTVEIGLPSDKERRKILENEFNQADFKLEVSDELVTETTGMSGRDIHTLVATLVAENFNSDLDTDKIVEQVRKLRGKSSTQIKTLSWEDIILPEQSLNEFMNLGKELRNSERLEKMGISTPKGILLYGPPGTGKTQIARVLAGQSGLSFIAAATSDLKANYTGQSGSKVKALFERARSQAPCIVFIDEIDIVAGSRGGSSDGFVQEIVGQLLQEIDGVASKAGQVFLLAASNHPDNIDSALLSRFERKIEIGLPDESSRAKILALLLQNKPVDFDVVTEAENLAAITAGLSGRDLSSLVTRATRKAVSRAMMDGDDIENIKISMDDLNSVSRELETEE</sequence>
<dbReference type="Gene3D" id="1.10.8.60">
    <property type="match status" value="1"/>
</dbReference>
<dbReference type="KEGG" id="achi:CDG60_07595"/>
<feature type="domain" description="AAA+ ATPase" evidence="3">
    <location>
        <begin position="319"/>
        <end position="455"/>
    </location>
</feature>
<evidence type="ECO:0000313" key="4">
    <source>
        <dbReference type="EMBL" id="AXY56446.1"/>
    </source>
</evidence>
<organism evidence="4 5">
    <name type="scientific">Acinetobacter chinensis</name>
    <dbReference type="NCBI Taxonomy" id="2004650"/>
    <lineage>
        <taxon>Bacteria</taxon>
        <taxon>Pseudomonadati</taxon>
        <taxon>Pseudomonadota</taxon>
        <taxon>Gammaproteobacteria</taxon>
        <taxon>Moraxellales</taxon>
        <taxon>Moraxellaceae</taxon>
        <taxon>Acinetobacter</taxon>
    </lineage>
</organism>
<evidence type="ECO:0000259" key="3">
    <source>
        <dbReference type="SMART" id="SM00382"/>
    </source>
</evidence>
<keyword evidence="2" id="KW-0472">Membrane</keyword>
<evidence type="ECO:0000313" key="5">
    <source>
        <dbReference type="Proteomes" id="UP000263753"/>
    </source>
</evidence>
<dbReference type="PANTHER" id="PTHR23077">
    <property type="entry name" value="AAA-FAMILY ATPASE"/>
    <property type="match status" value="1"/>
</dbReference>
<keyword evidence="2" id="KW-0812">Transmembrane</keyword>
<dbReference type="InterPro" id="IPR003959">
    <property type="entry name" value="ATPase_AAA_core"/>
</dbReference>
<keyword evidence="1" id="KW-0067">ATP-binding</keyword>
<proteinExistence type="inferred from homology"/>
<dbReference type="InterPro" id="IPR003593">
    <property type="entry name" value="AAA+_ATPase"/>
</dbReference>
<keyword evidence="1" id="KW-0547">Nucleotide-binding</keyword>
<dbReference type="Proteomes" id="UP000263753">
    <property type="component" value="Chromosome"/>
</dbReference>
<dbReference type="SMART" id="SM00382">
    <property type="entry name" value="AAA"/>
    <property type="match status" value="2"/>
</dbReference>
<feature type="transmembrane region" description="Helical" evidence="2">
    <location>
        <begin position="89"/>
        <end position="122"/>
    </location>
</feature>
<dbReference type="GO" id="GO:0005524">
    <property type="term" value="F:ATP binding"/>
    <property type="evidence" value="ECO:0007669"/>
    <property type="project" value="UniProtKB-KW"/>
</dbReference>
<feature type="domain" description="AAA+ ATPase" evidence="3">
    <location>
        <begin position="566"/>
        <end position="701"/>
    </location>
</feature>
<evidence type="ECO:0000256" key="2">
    <source>
        <dbReference type="SAM" id="Phobius"/>
    </source>
</evidence>
<dbReference type="Gene3D" id="3.40.50.300">
    <property type="entry name" value="P-loop containing nucleotide triphosphate hydrolases"/>
    <property type="match status" value="2"/>
</dbReference>
<dbReference type="PROSITE" id="PS00674">
    <property type="entry name" value="AAA"/>
    <property type="match status" value="2"/>
</dbReference>